<organism evidence="2 3">
    <name type="scientific">Bondarzewia mesenterica</name>
    <dbReference type="NCBI Taxonomy" id="1095465"/>
    <lineage>
        <taxon>Eukaryota</taxon>
        <taxon>Fungi</taxon>
        <taxon>Dikarya</taxon>
        <taxon>Basidiomycota</taxon>
        <taxon>Agaricomycotina</taxon>
        <taxon>Agaricomycetes</taxon>
        <taxon>Russulales</taxon>
        <taxon>Bondarzewiaceae</taxon>
        <taxon>Bondarzewia</taxon>
    </lineage>
</organism>
<dbReference type="EMBL" id="SGPL01000202">
    <property type="protein sequence ID" value="THH15587.1"/>
    <property type="molecule type" value="Genomic_DNA"/>
</dbReference>
<dbReference type="OrthoDB" id="3139406at2759"/>
<comment type="caution">
    <text evidence="2">The sequence shown here is derived from an EMBL/GenBank/DDBJ whole genome shotgun (WGS) entry which is preliminary data.</text>
</comment>
<dbReference type="SMART" id="SM00256">
    <property type="entry name" value="FBOX"/>
    <property type="match status" value="1"/>
</dbReference>
<dbReference type="InterPro" id="IPR001810">
    <property type="entry name" value="F-box_dom"/>
</dbReference>
<dbReference type="InterPro" id="IPR036047">
    <property type="entry name" value="F-box-like_dom_sf"/>
</dbReference>
<dbReference type="Gene3D" id="1.20.1280.50">
    <property type="match status" value="1"/>
</dbReference>
<name>A0A4S4LU39_9AGAM</name>
<reference evidence="2 3" key="1">
    <citation type="submission" date="2019-02" db="EMBL/GenBank/DDBJ databases">
        <title>Genome sequencing of the rare red list fungi Bondarzewia mesenterica.</title>
        <authorList>
            <person name="Buettner E."/>
            <person name="Kellner H."/>
        </authorList>
    </citation>
    <scope>NUCLEOTIDE SEQUENCE [LARGE SCALE GENOMIC DNA]</scope>
    <source>
        <strain evidence="2 3">DSM 108281</strain>
    </source>
</reference>
<dbReference type="SUPFAM" id="SSF81383">
    <property type="entry name" value="F-box domain"/>
    <property type="match status" value="1"/>
</dbReference>
<feature type="domain" description="F-box" evidence="1">
    <location>
        <begin position="76"/>
        <end position="117"/>
    </location>
</feature>
<evidence type="ECO:0000313" key="2">
    <source>
        <dbReference type="EMBL" id="THH15587.1"/>
    </source>
</evidence>
<protein>
    <recommendedName>
        <fullName evidence="1">F-box domain-containing protein</fullName>
    </recommendedName>
</protein>
<gene>
    <name evidence="2" type="ORF">EW146_g4922</name>
</gene>
<proteinExistence type="predicted"/>
<dbReference type="PROSITE" id="PS50181">
    <property type="entry name" value="FBOX"/>
    <property type="match status" value="1"/>
</dbReference>
<sequence>MFSMLSLNPDDLVLHPPWSDLLSGPLAEVSSISGTIRSSEAVVRARARLDEEREHFARCVQVLHARRNQFCPACLLPVEILVNCFKCLSETDLWTVTAVCRRWREVAVECPSLWNENWKYESPQLLELLLARSKPLPIDISWKQSPSHEDEQVEAIRLALTEIYRVRSIKLDGNRDLISKILPFFNTDAETPYLQVLHLQERDDHTLTGSEPFFHPDIPFLSATGLKSVKICDVAVRMNQLRLPNLVQLHIELSYRIVMDAVFSSSTELLEMLGRMVNLQDLYLNIGPPLAPPQLTDPSSFAVDPEVVASLPWLRTFQLVIPHQSAWITQRFILPSDTLLSLIVHNIPAGEASNLWRLVPKSTCGHVQSNAALKTLRLQDHVSGEIVISGSPLVNDRAILANAGFEFIFAFKKDVVPDILMPILIALGFDSLLKAFTLDDVSFLEAMENNWVYPQAPQRLPWRGLSSRLPSIRSIHLRDATTTKLFLEATDPVNVDCNTPDTPGLEELPTSFFPNLRQLSIASRRPDYETQLRLRSGREPHHENSDELVEWAKNRHERAGVNPIQEIAFCDFGDGLLPPYVRNDLAKHVSQICWGGKLHSSADLLDDSLES</sequence>
<dbReference type="AlphaFoldDB" id="A0A4S4LU39"/>
<evidence type="ECO:0000313" key="3">
    <source>
        <dbReference type="Proteomes" id="UP000310158"/>
    </source>
</evidence>
<keyword evidence="3" id="KW-1185">Reference proteome</keyword>
<dbReference type="Proteomes" id="UP000310158">
    <property type="component" value="Unassembled WGS sequence"/>
</dbReference>
<accession>A0A4S4LU39</accession>
<evidence type="ECO:0000259" key="1">
    <source>
        <dbReference type="PROSITE" id="PS50181"/>
    </source>
</evidence>
<dbReference type="Pfam" id="PF12937">
    <property type="entry name" value="F-box-like"/>
    <property type="match status" value="1"/>
</dbReference>